<proteinExistence type="predicted"/>
<dbReference type="AlphaFoldDB" id="A0A6B0Y3E7"/>
<dbReference type="EMBL" id="VXRY01000443">
    <property type="protein sequence ID" value="MXY34583.1"/>
    <property type="molecule type" value="Genomic_DNA"/>
</dbReference>
<comment type="cofactor">
    <cofactor evidence="1">
        <name>Zn(2+)</name>
        <dbReference type="ChEBI" id="CHEBI:29105"/>
    </cofactor>
</comment>
<organism evidence="6">
    <name type="scientific">Boseongicola sp. SB0664_bin_43</name>
    <dbReference type="NCBI Taxonomy" id="2604844"/>
    <lineage>
        <taxon>Bacteria</taxon>
        <taxon>Pseudomonadati</taxon>
        <taxon>Pseudomonadota</taxon>
        <taxon>Alphaproteobacteria</taxon>
        <taxon>Rhodobacterales</taxon>
        <taxon>Paracoccaceae</taxon>
        <taxon>Boseongicola</taxon>
    </lineage>
</organism>
<feature type="region of interest" description="Disordered" evidence="5">
    <location>
        <begin position="1"/>
        <end position="21"/>
    </location>
</feature>
<evidence type="ECO:0000256" key="4">
    <source>
        <dbReference type="ARBA" id="ARBA00022833"/>
    </source>
</evidence>
<evidence type="ECO:0000313" key="6">
    <source>
        <dbReference type="EMBL" id="MXY34583.1"/>
    </source>
</evidence>
<dbReference type="InterPro" id="IPR013785">
    <property type="entry name" value="Aldolase_TIM"/>
</dbReference>
<keyword evidence="3" id="KW-0479">Metal-binding</keyword>
<evidence type="ECO:0000256" key="3">
    <source>
        <dbReference type="ARBA" id="ARBA00022723"/>
    </source>
</evidence>
<evidence type="ECO:0000256" key="5">
    <source>
        <dbReference type="SAM" id="MobiDB-lite"/>
    </source>
</evidence>
<dbReference type="InterPro" id="IPR008567">
    <property type="entry name" value="BKACE"/>
</dbReference>
<keyword evidence="4" id="KW-0862">Zinc</keyword>
<evidence type="ECO:0000256" key="2">
    <source>
        <dbReference type="ARBA" id="ARBA00022679"/>
    </source>
</evidence>
<dbReference type="GO" id="GO:0046872">
    <property type="term" value="F:metal ion binding"/>
    <property type="evidence" value="ECO:0007669"/>
    <property type="project" value="UniProtKB-KW"/>
</dbReference>
<dbReference type="GO" id="GO:0043720">
    <property type="term" value="F:3-keto-5-aminohexanoate cleavage activity"/>
    <property type="evidence" value="ECO:0007669"/>
    <property type="project" value="InterPro"/>
</dbReference>
<gene>
    <name evidence="6" type="ORF">F4Y60_10955</name>
</gene>
<dbReference type="Pfam" id="PF05853">
    <property type="entry name" value="BKACE"/>
    <property type="match status" value="1"/>
</dbReference>
<keyword evidence="2" id="KW-0808">Transferase</keyword>
<name>A0A6B0Y3E7_9RHOB</name>
<dbReference type="PANTHER" id="PTHR37418">
    <property type="entry name" value="3-KETO-5-AMINOHEXANOATE CLEAVAGE ENZYME-RELATED"/>
    <property type="match status" value="1"/>
</dbReference>
<comment type="caution">
    <text evidence="6">The sequence shown here is derived from an EMBL/GenBank/DDBJ whole genome shotgun (WGS) entry which is preliminary data.</text>
</comment>
<dbReference type="PANTHER" id="PTHR37418:SF2">
    <property type="entry name" value="3-KETO-5-AMINOHEXANOATE CLEAVAGE ENZYME"/>
    <property type="match status" value="1"/>
</dbReference>
<protein>
    <submittedName>
        <fullName evidence="6">3-keto-5-aminohexanoate cleavage protein</fullName>
    </submittedName>
</protein>
<evidence type="ECO:0000256" key="1">
    <source>
        <dbReference type="ARBA" id="ARBA00001947"/>
    </source>
</evidence>
<sequence length="277" mass="30183">MTPLHPLPRLMVAPNGARRGKADHDSLPITLEETVATAVACQKAGADGLHLHVRDKEGKHSLDTGLYREAIATLEQAVPDLFLQVTSESAGRYSAAAQRAMIRDLRPRSVSVALREMLRTRTETPNARAFYAWAQGEGIDVQHIVYSARELKWLQECIDQGVVPGTHHQLQLVLGSYAGSVLPRPHDLESYMVPLDARRADLTFDWMVCAFGSAETGCLAHAATLGGKVRVGFENSLWNADGSLARDNAERVAEVRAVLDETAAVDEAGQTVSPRSR</sequence>
<dbReference type="Gene3D" id="3.20.20.70">
    <property type="entry name" value="Aldolase class I"/>
    <property type="match status" value="1"/>
</dbReference>
<reference evidence="6" key="1">
    <citation type="submission" date="2019-09" db="EMBL/GenBank/DDBJ databases">
        <title>Characterisation of the sponge microbiome using genome-centric metagenomics.</title>
        <authorList>
            <person name="Engelberts J.P."/>
            <person name="Robbins S.J."/>
            <person name="De Goeij J.M."/>
            <person name="Aranda M."/>
            <person name="Bell S.C."/>
            <person name="Webster N.S."/>
        </authorList>
    </citation>
    <scope>NUCLEOTIDE SEQUENCE</scope>
    <source>
        <strain evidence="6">SB0664_bin_43</strain>
    </source>
</reference>
<accession>A0A6B0Y3E7</accession>